<keyword evidence="11" id="KW-1185">Reference proteome</keyword>
<dbReference type="Gene3D" id="2.30.30.60">
    <property type="match status" value="1"/>
</dbReference>
<protein>
    <submittedName>
        <fullName evidence="10">Mechanosensitive ion channel family protein</fullName>
    </submittedName>
</protein>
<dbReference type="InterPro" id="IPR011014">
    <property type="entry name" value="MscS_channel_TM-2"/>
</dbReference>
<evidence type="ECO:0000256" key="4">
    <source>
        <dbReference type="ARBA" id="ARBA00022692"/>
    </source>
</evidence>
<evidence type="ECO:0000256" key="6">
    <source>
        <dbReference type="ARBA" id="ARBA00023136"/>
    </source>
</evidence>
<gene>
    <name evidence="10" type="ORF">ACK2TP_09040</name>
</gene>
<dbReference type="InterPro" id="IPR010920">
    <property type="entry name" value="LSM_dom_sf"/>
</dbReference>
<comment type="subcellular location">
    <subcellularLocation>
        <location evidence="1">Cell membrane</location>
        <topology evidence="1">Multi-pass membrane protein</topology>
    </subcellularLocation>
</comment>
<dbReference type="Gene3D" id="3.30.70.100">
    <property type="match status" value="1"/>
</dbReference>
<evidence type="ECO:0000313" key="11">
    <source>
        <dbReference type="Proteomes" id="UP001634747"/>
    </source>
</evidence>
<proteinExistence type="inferred from homology"/>
<dbReference type="Gene3D" id="1.10.287.1260">
    <property type="match status" value="1"/>
</dbReference>
<evidence type="ECO:0000256" key="5">
    <source>
        <dbReference type="ARBA" id="ARBA00022989"/>
    </source>
</evidence>
<dbReference type="SUPFAM" id="SSF82861">
    <property type="entry name" value="Mechanosensitive channel protein MscS (YggB), transmembrane region"/>
    <property type="match status" value="1"/>
</dbReference>
<accession>A0ABW9KLG7</accession>
<reference evidence="10 11" key="1">
    <citation type="submission" date="2024-12" db="EMBL/GenBank/DDBJ databases">
        <authorList>
            <person name="Lee Y."/>
        </authorList>
    </citation>
    <scope>NUCLEOTIDE SEQUENCE [LARGE SCALE GENOMIC DNA]</scope>
    <source>
        <strain evidence="10 11">03SUJ4</strain>
    </source>
</reference>
<dbReference type="EMBL" id="JBJYXY010000001">
    <property type="protein sequence ID" value="MFN2975907.1"/>
    <property type="molecule type" value="Genomic_DNA"/>
</dbReference>
<keyword evidence="6 7" id="KW-0472">Membrane</keyword>
<comment type="caution">
    <text evidence="10">The sequence shown here is derived from an EMBL/GenBank/DDBJ whole genome shotgun (WGS) entry which is preliminary data.</text>
</comment>
<evidence type="ECO:0000256" key="1">
    <source>
        <dbReference type="ARBA" id="ARBA00004651"/>
    </source>
</evidence>
<sequence>MPVFHPAMPATLLSPLPSAPDGNSFHDLLADWHADLISFVRHDLPKLLFILLIAVALQRLVAFAVKRMRHIADNSIGNARRAAQLRTLSAILRATAYGVIGFLVLLQVLPVFNIDLKPLLASAGVVGLGISFGAQSLFKDMLNGLFILVEDQFNVGDVVKVAGLTGTVEDISLRATTVRDGDGTQYFIPNSQITTVSNLSREYSVASLSVSVDASADPDKVMEVLRRVALDVRRSPAFAEVAIADPDVLGVDRINGREVVFPVNLRVRANQKDGVLREIRRRILLEFAKEDIPLGVPATAILQAPAAAAAPATSGDAPLQAG</sequence>
<comment type="similarity">
    <text evidence="2">Belongs to the MscS (TC 1.A.23) family.</text>
</comment>
<dbReference type="SUPFAM" id="SSF50182">
    <property type="entry name" value="Sm-like ribonucleoproteins"/>
    <property type="match status" value="1"/>
</dbReference>
<evidence type="ECO:0000313" key="10">
    <source>
        <dbReference type="EMBL" id="MFN2975907.1"/>
    </source>
</evidence>
<dbReference type="PANTHER" id="PTHR30460">
    <property type="entry name" value="MODERATE CONDUCTANCE MECHANOSENSITIVE CHANNEL YBIO"/>
    <property type="match status" value="1"/>
</dbReference>
<dbReference type="Pfam" id="PF21088">
    <property type="entry name" value="MS_channel_1st"/>
    <property type="match status" value="1"/>
</dbReference>
<evidence type="ECO:0000256" key="2">
    <source>
        <dbReference type="ARBA" id="ARBA00008017"/>
    </source>
</evidence>
<dbReference type="PANTHER" id="PTHR30460:SF0">
    <property type="entry name" value="MODERATE CONDUCTANCE MECHANOSENSITIVE CHANNEL YBIO"/>
    <property type="match status" value="1"/>
</dbReference>
<feature type="transmembrane region" description="Helical" evidence="7">
    <location>
        <begin position="47"/>
        <end position="65"/>
    </location>
</feature>
<feature type="transmembrane region" description="Helical" evidence="7">
    <location>
        <begin position="90"/>
        <end position="112"/>
    </location>
</feature>
<keyword evidence="4 7" id="KW-0812">Transmembrane</keyword>
<keyword evidence="5 7" id="KW-1133">Transmembrane helix</keyword>
<evidence type="ECO:0000259" key="8">
    <source>
        <dbReference type="Pfam" id="PF00924"/>
    </source>
</evidence>
<dbReference type="InterPro" id="IPR011066">
    <property type="entry name" value="MscS_channel_C_sf"/>
</dbReference>
<evidence type="ECO:0000256" key="3">
    <source>
        <dbReference type="ARBA" id="ARBA00022475"/>
    </source>
</evidence>
<feature type="domain" description="Mechanosensitive ion channel MscS" evidence="8">
    <location>
        <begin position="137"/>
        <end position="201"/>
    </location>
</feature>
<feature type="domain" description="Mechanosensitive ion channel transmembrane helices 2/3" evidence="9">
    <location>
        <begin position="99"/>
        <end position="135"/>
    </location>
</feature>
<organism evidence="10 11">
    <name type="scientific">Terriglobus aquaticus</name>
    <dbReference type="NCBI Taxonomy" id="940139"/>
    <lineage>
        <taxon>Bacteria</taxon>
        <taxon>Pseudomonadati</taxon>
        <taxon>Acidobacteriota</taxon>
        <taxon>Terriglobia</taxon>
        <taxon>Terriglobales</taxon>
        <taxon>Acidobacteriaceae</taxon>
        <taxon>Terriglobus</taxon>
    </lineage>
</organism>
<dbReference type="SUPFAM" id="SSF82689">
    <property type="entry name" value="Mechanosensitive channel protein MscS (YggB), C-terminal domain"/>
    <property type="match status" value="1"/>
</dbReference>
<dbReference type="InterPro" id="IPR006685">
    <property type="entry name" value="MscS_channel_2nd"/>
</dbReference>
<dbReference type="RefSeq" id="WP_263412587.1">
    <property type="nucleotide sequence ID" value="NZ_BAABBH010000001.1"/>
</dbReference>
<dbReference type="InterPro" id="IPR023408">
    <property type="entry name" value="MscS_beta-dom_sf"/>
</dbReference>
<name>A0ABW9KLG7_9BACT</name>
<dbReference type="Proteomes" id="UP001634747">
    <property type="component" value="Unassembled WGS sequence"/>
</dbReference>
<evidence type="ECO:0000259" key="9">
    <source>
        <dbReference type="Pfam" id="PF21088"/>
    </source>
</evidence>
<dbReference type="InterPro" id="IPR049142">
    <property type="entry name" value="MS_channel_1st"/>
</dbReference>
<keyword evidence="3" id="KW-1003">Cell membrane</keyword>
<dbReference type="Pfam" id="PF00924">
    <property type="entry name" value="MS_channel_2nd"/>
    <property type="match status" value="1"/>
</dbReference>
<dbReference type="InterPro" id="IPR045276">
    <property type="entry name" value="YbiO_bact"/>
</dbReference>
<evidence type="ECO:0000256" key="7">
    <source>
        <dbReference type="SAM" id="Phobius"/>
    </source>
</evidence>